<feature type="compositionally biased region" description="Gly residues" evidence="6">
    <location>
        <begin position="803"/>
        <end position="812"/>
    </location>
</feature>
<protein>
    <recommendedName>
        <fullName evidence="5">Patatin-like phospholipase domain-containing protein</fullName>
        <ecNumber evidence="5">3.1.1.-</ecNumber>
    </recommendedName>
</protein>
<accession>A0AAD5G0I1</accession>
<dbReference type="GeneID" id="76148773"/>
<dbReference type="InterPro" id="IPR021771">
    <property type="entry name" value="Triacylglycerol_lipase_N"/>
</dbReference>
<dbReference type="AlphaFoldDB" id="A0AAD5G0I1"/>
<feature type="active site" description="Proton acceptor" evidence="4">
    <location>
        <position position="431"/>
    </location>
</feature>
<comment type="caution">
    <text evidence="8">The sequence shown here is derived from an EMBL/GenBank/DDBJ whole genome shotgun (WGS) entry which is preliminary data.</text>
</comment>
<dbReference type="Gene3D" id="3.40.1090.10">
    <property type="entry name" value="Cytosolic phospholipase A2 catalytic domain"/>
    <property type="match status" value="2"/>
</dbReference>
<evidence type="ECO:0000256" key="6">
    <source>
        <dbReference type="SAM" id="MobiDB-lite"/>
    </source>
</evidence>
<dbReference type="PANTHER" id="PTHR14226:SF10">
    <property type="entry name" value="TRIACYLGLYCEROL LIPASE 4-RELATED"/>
    <property type="match status" value="1"/>
</dbReference>
<feature type="active site" description="Nucleophile" evidence="4">
    <location>
        <position position="273"/>
    </location>
</feature>
<comment type="function">
    <text evidence="5">Lipid hydrolase.</text>
</comment>
<dbReference type="PROSITE" id="PS51635">
    <property type="entry name" value="PNPLA"/>
    <property type="match status" value="1"/>
</dbReference>
<dbReference type="PANTHER" id="PTHR14226">
    <property type="entry name" value="NEUROPATHY TARGET ESTERASE/SWISS CHEESE D.MELANOGASTER"/>
    <property type="match status" value="1"/>
</dbReference>
<dbReference type="InterPro" id="IPR002641">
    <property type="entry name" value="PNPLA_dom"/>
</dbReference>
<keyword evidence="3 4" id="KW-0443">Lipid metabolism</keyword>
<dbReference type="InterPro" id="IPR050301">
    <property type="entry name" value="NTE"/>
</dbReference>
<dbReference type="GO" id="GO:0006641">
    <property type="term" value="P:triglyceride metabolic process"/>
    <property type="evidence" value="ECO:0007669"/>
    <property type="project" value="UniProtKB-ARBA"/>
</dbReference>
<dbReference type="InterPro" id="IPR016035">
    <property type="entry name" value="Acyl_Trfase/lysoPLipase"/>
</dbReference>
<organism evidence="8 9">
    <name type="scientific">Candida theae</name>
    <dbReference type="NCBI Taxonomy" id="1198502"/>
    <lineage>
        <taxon>Eukaryota</taxon>
        <taxon>Fungi</taxon>
        <taxon>Dikarya</taxon>
        <taxon>Ascomycota</taxon>
        <taxon>Saccharomycotina</taxon>
        <taxon>Pichiomycetes</taxon>
        <taxon>Debaryomycetaceae</taxon>
        <taxon>Candida/Lodderomyces clade</taxon>
        <taxon>Candida</taxon>
    </lineage>
</organism>
<proteinExistence type="inferred from homology"/>
<feature type="region of interest" description="Disordered" evidence="6">
    <location>
        <begin position="797"/>
        <end position="845"/>
    </location>
</feature>
<name>A0AAD5G0I1_9ASCO</name>
<feature type="compositionally biased region" description="Low complexity" evidence="6">
    <location>
        <begin position="678"/>
        <end position="689"/>
    </location>
</feature>
<evidence type="ECO:0000313" key="8">
    <source>
        <dbReference type="EMBL" id="KAI5965448.1"/>
    </source>
</evidence>
<dbReference type="FunFam" id="3.40.1090.10:FF:000036">
    <property type="entry name" value="Patatin-like phospholipase domain-containing protein"/>
    <property type="match status" value="1"/>
</dbReference>
<evidence type="ECO:0000256" key="1">
    <source>
        <dbReference type="ARBA" id="ARBA00022801"/>
    </source>
</evidence>
<feature type="short sequence motif" description="GXSXG" evidence="4">
    <location>
        <begin position="271"/>
        <end position="275"/>
    </location>
</feature>
<dbReference type="Pfam" id="PF01734">
    <property type="entry name" value="Patatin"/>
    <property type="match status" value="1"/>
</dbReference>
<dbReference type="GO" id="GO:0016020">
    <property type="term" value="C:membrane"/>
    <property type="evidence" value="ECO:0007669"/>
    <property type="project" value="UniProtKB-SubCell"/>
</dbReference>
<comment type="subcellular location">
    <subcellularLocation>
        <location evidence="5">Membrane</location>
        <topology evidence="5">Single-pass membrane protein</topology>
    </subcellularLocation>
</comment>
<evidence type="ECO:0000256" key="5">
    <source>
        <dbReference type="RuleBase" id="RU362055"/>
    </source>
</evidence>
<gene>
    <name evidence="8" type="ORF">KGF57_000714</name>
</gene>
<comment type="similarity">
    <text evidence="5">Belongs to the PLPL family.</text>
</comment>
<keyword evidence="1 4" id="KW-0378">Hydrolase</keyword>
<feature type="region of interest" description="Disordered" evidence="6">
    <location>
        <begin position="610"/>
        <end position="711"/>
    </location>
</feature>
<dbReference type="EC" id="3.1.1.-" evidence="5"/>
<evidence type="ECO:0000313" key="9">
    <source>
        <dbReference type="Proteomes" id="UP001204833"/>
    </source>
</evidence>
<dbReference type="EMBL" id="JAIHNG010000044">
    <property type="protein sequence ID" value="KAI5965448.1"/>
    <property type="molecule type" value="Genomic_DNA"/>
</dbReference>
<reference evidence="8 9" key="1">
    <citation type="journal article" date="2022" name="DNA Res.">
        <title>Genome analysis of five recently described species of the CUG-Ser clade uncovers Candida theae as a new hybrid lineage with pathogenic potential in the Candida parapsilosis species complex.</title>
        <authorList>
            <person name="Mixao V."/>
            <person name="Del Olmo V."/>
            <person name="Hegedusova E."/>
            <person name="Saus E."/>
            <person name="Pryszcz L."/>
            <person name="Cillingova A."/>
            <person name="Nosek J."/>
            <person name="Gabaldon T."/>
        </authorList>
    </citation>
    <scope>NUCLEOTIDE SEQUENCE [LARGE SCALE GENOMIC DNA]</scope>
    <source>
        <strain evidence="8 9">CBS 12239</strain>
    </source>
</reference>
<keyword evidence="9" id="KW-1185">Reference proteome</keyword>
<dbReference type="GO" id="GO:0004806">
    <property type="term" value="F:triacylglycerol lipase activity"/>
    <property type="evidence" value="ECO:0007669"/>
    <property type="project" value="InterPro"/>
</dbReference>
<feature type="compositionally biased region" description="Low complexity" evidence="6">
    <location>
        <begin position="813"/>
        <end position="828"/>
    </location>
</feature>
<dbReference type="Proteomes" id="UP001204833">
    <property type="component" value="Unassembled WGS sequence"/>
</dbReference>
<dbReference type="RefSeq" id="XP_051610712.1">
    <property type="nucleotide sequence ID" value="XM_051755211.1"/>
</dbReference>
<feature type="region of interest" description="Disordered" evidence="6">
    <location>
        <begin position="740"/>
        <end position="761"/>
    </location>
</feature>
<dbReference type="SUPFAM" id="SSF52151">
    <property type="entry name" value="FabD/lysophospholipase-like"/>
    <property type="match status" value="1"/>
</dbReference>
<sequence>MSLVAQASPTTVDDVIRSLFDQYIQLHPINNEYLAVKKPFSSSSSSSSSSSDGNDDNNTSRSHIQQWFNLRNLPLVGRFIPEIDAKTKLINELLEYQKTTTTYRDWYTISLRLDELLGNNAWKSDPQSDIYDYNLIYKHLNAMKQARLDNNYKLLLYLIRTTWVRNLGNMGDSNLYRHSYVGTKKLIEEYIQECQVSLMYLVEQQGHSGGGKGKKKIDLDDRYLLGMLIQTRKNIGRTALVLSGGSTFGIFHVGVLATLFEANLLPRIISGSSAGSIMASIICSHTNEETIELLQTIASRQFNIFDITDKVETSSKFKKVLLFLGHWIKYGTVYDIEGLQETMISFLGELTFREAYNRTGKILNITVSPASIHEQTRLLNYITAPNCLIWSAVCASCSLPGVFPSSSVYEKNPKTNEVHEWNNDESMKFMDGSVDNDLPITRLSEMFNVDHIIAVQVNPHVVPVLKVSISSVGGDVENELSYKLKQSLNNVYDFVISEAIHYLQLLNEMDIYKNLANKTVSLLSQRYSGDITILPEYKWQDFTKILSNPSHDFLLEFICRGAKASWPKISLIENHCRVEFVLDKAISILRGRIVTSGNYRLTNSPTAMATTTSAGGGHGGGGVTSGKVSSKFNGGGSGNGSGSVNKGNSLALIPMGLKEKGGNSNTSSDHNGKGKGNGNSNDNGNANSKVDNDPKVGANGESNGDSDIDFDFDGDVDVDLDSDAEAANVSVATTPLVTATRTPPRVLRSSEERQIRQGIRKSKSSNLINSVRYYRDKYGEAGGGGGGGGIGVGEFASKNSGNDDGGGGGGGDAATATATTTTTGAPDGYGLGERANLPSRSRSLKNSYIGLNRLNGDDV</sequence>
<evidence type="ECO:0000259" key="7">
    <source>
        <dbReference type="PROSITE" id="PS51635"/>
    </source>
</evidence>
<keyword evidence="2 4" id="KW-0442">Lipid degradation</keyword>
<dbReference type="GO" id="GO:0016042">
    <property type="term" value="P:lipid catabolic process"/>
    <property type="evidence" value="ECO:0007669"/>
    <property type="project" value="UniProtKB-UniRule"/>
</dbReference>
<evidence type="ECO:0000256" key="2">
    <source>
        <dbReference type="ARBA" id="ARBA00022963"/>
    </source>
</evidence>
<feature type="domain" description="PNPLA" evidence="7">
    <location>
        <begin position="240"/>
        <end position="444"/>
    </location>
</feature>
<evidence type="ECO:0000256" key="3">
    <source>
        <dbReference type="ARBA" id="ARBA00023098"/>
    </source>
</evidence>
<comment type="caution">
    <text evidence="4">Lacks conserved residue(s) required for the propagation of feature annotation.</text>
</comment>
<evidence type="ECO:0000256" key="4">
    <source>
        <dbReference type="PROSITE-ProRule" id="PRU01161"/>
    </source>
</evidence>
<dbReference type="CDD" id="cd07230">
    <property type="entry name" value="Pat_TGL4-5_like"/>
    <property type="match status" value="1"/>
</dbReference>
<dbReference type="Pfam" id="PF11815">
    <property type="entry name" value="DUF3336"/>
    <property type="match status" value="1"/>
</dbReference>
<feature type="compositionally biased region" description="Gly residues" evidence="6">
    <location>
        <begin position="614"/>
        <end position="624"/>
    </location>
</feature>